<dbReference type="InterPro" id="IPR036691">
    <property type="entry name" value="Endo/exonu/phosph_ase_sf"/>
</dbReference>
<evidence type="ECO:0000256" key="1">
    <source>
        <dbReference type="ARBA" id="ARBA00010768"/>
    </source>
</evidence>
<evidence type="ECO:0000256" key="3">
    <source>
        <dbReference type="SAM" id="MobiDB-lite"/>
    </source>
</evidence>
<evidence type="ECO:0000259" key="4">
    <source>
        <dbReference type="SMART" id="SM00128"/>
    </source>
</evidence>
<dbReference type="FunFam" id="3.60.10.10:FF:000038">
    <property type="entry name" value="type IV inositol polyphosphate 5-phosphatase 3"/>
    <property type="match status" value="1"/>
</dbReference>
<reference evidence="5 6" key="1">
    <citation type="submission" date="2024-01" db="EMBL/GenBank/DDBJ databases">
        <title>Genome assemblies of Stephania.</title>
        <authorList>
            <person name="Yang L."/>
        </authorList>
    </citation>
    <scope>NUCLEOTIDE SEQUENCE [LARGE SCALE GENOMIC DNA]</scope>
    <source>
        <strain evidence="5">QJT</strain>
        <tissue evidence="5">Leaf</tissue>
    </source>
</reference>
<feature type="compositionally biased region" description="Acidic residues" evidence="3">
    <location>
        <begin position="31"/>
        <end position="49"/>
    </location>
</feature>
<evidence type="ECO:0000313" key="6">
    <source>
        <dbReference type="Proteomes" id="UP001417504"/>
    </source>
</evidence>
<feature type="compositionally biased region" description="Polar residues" evidence="3">
    <location>
        <begin position="180"/>
        <end position="189"/>
    </location>
</feature>
<dbReference type="Proteomes" id="UP001417504">
    <property type="component" value="Unassembled WGS sequence"/>
</dbReference>
<name>A0AAP0P4P9_9MAGN</name>
<sequence>MKHSTRRQSEVFWPRIVMRKWLNIRNKESDFGADPDEGDTQSDSDDEDLERNKGQVCIGETRGDGPQLGSNDISSEPIPKLQRRNSETLRSQYIDTKEIRICVGTWNVGGKLPPDDLDINEWLRTDECADIYVLGFQEIVPLNAGNIFGVEDNRPVPQWENIIREALNRMQPLKKFKSYSDPSSPSRFQPSDEFPDIEDEVLLETDSEGDSEEIHTSNDEPNYPEELNAETAACKSDVSFTKSSTFGEMSNMESIKEHTLQREFSSPKRLNRLSCLRVEGGMESSEPSPNPKKGMLTRALSRSERVGLSWPEPPMNLLPQVFGEKSNSFKSTKSFRTTKSFRAYNSFRSSNRNDSKRSEETSSLTDIDLESIIYRKRRSPYVRIVSKQMVGIFLSVWVRRSLRKHIQNLKVSTVGVGAMGYIGNKGSVSVSMSIYQTLFCFVCTHLSSGEKSGDELRRNADVHDIHRRTQFHPVSGLGFAKTILDHERIIWLGDLNYRINLSYERVRELISKKEWSKLFEKDQLHRELGKGGAFDGWKEGTLNFSPTYKYELNSKKYYGDDPKVGRRTPAWCDRILSSGKGLRLLNYKRNEIIVSDHRPVTAIFMAEVEVFSHKKLQKALTFTDAELEHTGIIQDVEFDVGMSSLVFAEDTSVWER</sequence>
<feature type="region of interest" description="Disordered" evidence="3">
    <location>
        <begin position="176"/>
        <end position="196"/>
    </location>
</feature>
<comment type="caution">
    <text evidence="5">The sequence shown here is derived from an EMBL/GenBank/DDBJ whole genome shotgun (WGS) entry which is preliminary data.</text>
</comment>
<accession>A0AAP0P4P9</accession>
<dbReference type="SUPFAM" id="SSF56219">
    <property type="entry name" value="DNase I-like"/>
    <property type="match status" value="2"/>
</dbReference>
<evidence type="ECO:0000256" key="2">
    <source>
        <dbReference type="ARBA" id="ARBA00022801"/>
    </source>
</evidence>
<feature type="region of interest" description="Disordered" evidence="3">
    <location>
        <begin position="205"/>
        <end position="224"/>
    </location>
</feature>
<proteinExistence type="inferred from homology"/>
<feature type="region of interest" description="Disordered" evidence="3">
    <location>
        <begin position="28"/>
        <end position="85"/>
    </location>
</feature>
<dbReference type="EMBL" id="JBBNAE010000004">
    <property type="protein sequence ID" value="KAK9130074.1"/>
    <property type="molecule type" value="Genomic_DNA"/>
</dbReference>
<dbReference type="PANTHER" id="PTHR45666">
    <property type="entry name" value="TYPE IV INOSITOL POLYPHOSPHATE 5-PHOSPHATASE 9"/>
    <property type="match status" value="1"/>
</dbReference>
<dbReference type="GO" id="GO:0004439">
    <property type="term" value="F:phosphatidylinositol-4,5-bisphosphate 5-phosphatase activity"/>
    <property type="evidence" value="ECO:0007669"/>
    <property type="project" value="TreeGrafter"/>
</dbReference>
<dbReference type="FunFam" id="3.60.10.10:FF:000014">
    <property type="entry name" value="Type I inositol polyphosphate 5-phosphatase 1"/>
    <property type="match status" value="1"/>
</dbReference>
<dbReference type="GO" id="GO:0004445">
    <property type="term" value="F:inositol-polyphosphate 5-phosphatase activity"/>
    <property type="evidence" value="ECO:0007669"/>
    <property type="project" value="InterPro"/>
</dbReference>
<dbReference type="PANTHER" id="PTHR45666:SF5">
    <property type="entry name" value="TYPE IV INOSITOL POLYPHOSPHATE 5-PHOSPHATASE 3"/>
    <property type="match status" value="1"/>
</dbReference>
<keyword evidence="6" id="KW-1185">Reference proteome</keyword>
<keyword evidence="2" id="KW-0378">Hydrolase</keyword>
<evidence type="ECO:0000313" key="5">
    <source>
        <dbReference type="EMBL" id="KAK9130074.1"/>
    </source>
</evidence>
<dbReference type="GO" id="GO:0034485">
    <property type="term" value="F:phosphatidylinositol-3,4,5-trisphosphate 5-phosphatase activity"/>
    <property type="evidence" value="ECO:0007669"/>
    <property type="project" value="UniProtKB-ARBA"/>
</dbReference>
<gene>
    <name evidence="5" type="ORF">Sjap_010561</name>
</gene>
<feature type="domain" description="Inositol polyphosphate-related phosphatase" evidence="4">
    <location>
        <begin position="302"/>
        <end position="612"/>
    </location>
</feature>
<organism evidence="5 6">
    <name type="scientific">Stephania japonica</name>
    <dbReference type="NCBI Taxonomy" id="461633"/>
    <lineage>
        <taxon>Eukaryota</taxon>
        <taxon>Viridiplantae</taxon>
        <taxon>Streptophyta</taxon>
        <taxon>Embryophyta</taxon>
        <taxon>Tracheophyta</taxon>
        <taxon>Spermatophyta</taxon>
        <taxon>Magnoliopsida</taxon>
        <taxon>Ranunculales</taxon>
        <taxon>Menispermaceae</taxon>
        <taxon>Menispermoideae</taxon>
        <taxon>Cissampelideae</taxon>
        <taxon>Stephania</taxon>
    </lineage>
</organism>
<comment type="similarity">
    <text evidence="1">Belongs to the inositol polyphosphate 5-phosphatase family.</text>
</comment>
<protein>
    <recommendedName>
        <fullName evidence="4">Inositol polyphosphate-related phosphatase domain-containing protein</fullName>
    </recommendedName>
</protein>
<dbReference type="AlphaFoldDB" id="A0AAP0P4P9"/>
<dbReference type="Gene3D" id="3.60.10.10">
    <property type="entry name" value="Endonuclease/exonuclease/phosphatase"/>
    <property type="match status" value="2"/>
</dbReference>
<dbReference type="GO" id="GO:0046856">
    <property type="term" value="P:phosphatidylinositol dephosphorylation"/>
    <property type="evidence" value="ECO:0007669"/>
    <property type="project" value="InterPro"/>
</dbReference>
<dbReference type="Pfam" id="PF22669">
    <property type="entry name" value="Exo_endo_phos2"/>
    <property type="match status" value="2"/>
</dbReference>
<dbReference type="InterPro" id="IPR000300">
    <property type="entry name" value="IPPc"/>
</dbReference>
<dbReference type="SMART" id="SM00128">
    <property type="entry name" value="IPPc"/>
    <property type="match status" value="1"/>
</dbReference>
<dbReference type="InterPro" id="IPR045849">
    <property type="entry name" value="IP5P_plant"/>
</dbReference>